<evidence type="ECO:0000313" key="11">
    <source>
        <dbReference type="Proteomes" id="UP001139521"/>
    </source>
</evidence>
<evidence type="ECO:0000256" key="8">
    <source>
        <dbReference type="PROSITE-ProRule" id="PRU01360"/>
    </source>
</evidence>
<reference evidence="10" key="1">
    <citation type="submission" date="2022-01" db="EMBL/GenBank/DDBJ databases">
        <title>Genome sequencing of Zunongwangia sp. M21534 genome.</title>
        <authorList>
            <person name="Chen Y."/>
            <person name="Dong C."/>
            <person name="Shao Z."/>
        </authorList>
    </citation>
    <scope>NUCLEOTIDE SEQUENCE</scope>
    <source>
        <strain evidence="10">MCCC M21534</strain>
    </source>
</reference>
<keyword evidence="10" id="KW-0675">Receptor</keyword>
<evidence type="ECO:0000256" key="7">
    <source>
        <dbReference type="ARBA" id="ARBA00023237"/>
    </source>
</evidence>
<dbReference type="InterPro" id="IPR023996">
    <property type="entry name" value="TonB-dep_OMP_SusC/RagA"/>
</dbReference>
<dbReference type="Gene3D" id="2.40.170.20">
    <property type="entry name" value="TonB-dependent receptor, beta-barrel domain"/>
    <property type="match status" value="1"/>
</dbReference>
<keyword evidence="7 8" id="KW-0998">Cell outer membrane</keyword>
<evidence type="ECO:0000256" key="4">
    <source>
        <dbReference type="ARBA" id="ARBA00022692"/>
    </source>
</evidence>
<comment type="caution">
    <text evidence="10">The sequence shown here is derived from an EMBL/GenBank/DDBJ whole genome shotgun (WGS) entry which is preliminary data.</text>
</comment>
<dbReference type="PROSITE" id="PS52016">
    <property type="entry name" value="TONB_DEPENDENT_REC_3"/>
    <property type="match status" value="1"/>
</dbReference>
<sequence length="718" mass="81817">MIGEGVPFSDRGASTDWLDEITRIPFSHVHNLAFRGGNAKTNYIATAGYRSLEGIMLKSNQIGLNGRIDVNHNMFDDKLKFNVGILYRKYSNSQGYDASEVYQDALSRNPTEPTKNPDGTWYERPDIIYYENPLAQIHESEGENVNSTTRLNASVSYFPIEDLHIKGLVSQENHYNISGYSETFNHISNIRDNRRGYATRNTSTGTDFLTELTATYDKKINLHKFSVLGGYSYQEGSTEGFLMDNYDFPTDVFSYHNMAWGDALNAGRANMSSYKSTWNLIGFFSRVTYNYDNKYLFMGSFRHEASSKFLGAEEPWGSFPAVSVGWRINREQFMEDFNFIDDLKLRAGYGVTGTAPEASFLGVARLGFSDYFFQNGEWVPALQPVSNPNPYLRWEEKHETNIGLDFSFLNGRMGGSMDYYVRRTNGLLYDYPVPSPPNLYDITTANVGKMENKGFEAIVNVIPVQGEDFQWNTSMNFSTNQNKLVSLQNELYTLTNNFFDVGHYDDAGLQSHRVQVGESIGNHFGFKVVDVSEEGEWIYETPSGERVPYDEFERREEDKQILGNGLPTYFAGWNNNFRYKNWDLSISMRGAFDFQIMNTQRLFYENPTLTIFNQLESAHEPVFGKAKLTVPQEANSYYLEDGDYWKIDNITLGYNLGTTGIKYIKSARVYVSSLNTFTITGYSGIDPEVNRIGLAPGIDDRNKYPSTRTLTIGVNLKF</sequence>
<dbReference type="SUPFAM" id="SSF56935">
    <property type="entry name" value="Porins"/>
    <property type="match status" value="1"/>
</dbReference>
<dbReference type="NCBIfam" id="TIGR04056">
    <property type="entry name" value="OMP_RagA_SusC"/>
    <property type="match status" value="1"/>
</dbReference>
<organism evidence="10 11">
    <name type="scientific">Zunongwangia pacifica</name>
    <dbReference type="NCBI Taxonomy" id="2911062"/>
    <lineage>
        <taxon>Bacteria</taxon>
        <taxon>Pseudomonadati</taxon>
        <taxon>Bacteroidota</taxon>
        <taxon>Flavobacteriia</taxon>
        <taxon>Flavobacteriales</taxon>
        <taxon>Flavobacteriaceae</taxon>
        <taxon>Zunongwangia</taxon>
    </lineage>
</organism>
<keyword evidence="11" id="KW-1185">Reference proteome</keyword>
<comment type="subcellular location">
    <subcellularLocation>
        <location evidence="1 8">Cell outer membrane</location>
        <topology evidence="1 8">Multi-pass membrane protein</topology>
    </subcellularLocation>
</comment>
<dbReference type="InterPro" id="IPR036942">
    <property type="entry name" value="Beta-barrel_TonB_sf"/>
</dbReference>
<keyword evidence="6 8" id="KW-0472">Membrane</keyword>
<keyword evidence="2 8" id="KW-0813">Transport</keyword>
<evidence type="ECO:0000256" key="1">
    <source>
        <dbReference type="ARBA" id="ARBA00004571"/>
    </source>
</evidence>
<accession>A0A9X2CNK7</accession>
<dbReference type="InterPro" id="IPR000531">
    <property type="entry name" value="Beta-barrel_TonB"/>
</dbReference>
<keyword evidence="4 8" id="KW-0812">Transmembrane</keyword>
<dbReference type="InterPro" id="IPR039426">
    <property type="entry name" value="TonB-dep_rcpt-like"/>
</dbReference>
<evidence type="ECO:0000256" key="6">
    <source>
        <dbReference type="ARBA" id="ARBA00023136"/>
    </source>
</evidence>
<comment type="similarity">
    <text evidence="8">Belongs to the TonB-dependent receptor family.</text>
</comment>
<keyword evidence="5" id="KW-0798">TonB box</keyword>
<dbReference type="GO" id="GO:0009279">
    <property type="term" value="C:cell outer membrane"/>
    <property type="evidence" value="ECO:0007669"/>
    <property type="project" value="UniProtKB-SubCell"/>
</dbReference>
<evidence type="ECO:0000256" key="3">
    <source>
        <dbReference type="ARBA" id="ARBA00022452"/>
    </source>
</evidence>
<name>A0A9X2CNK7_9FLAO</name>
<proteinExistence type="inferred from homology"/>
<evidence type="ECO:0000256" key="2">
    <source>
        <dbReference type="ARBA" id="ARBA00022448"/>
    </source>
</evidence>
<dbReference type="EMBL" id="JAKHSK010000002">
    <property type="protein sequence ID" value="MCL6217022.1"/>
    <property type="molecule type" value="Genomic_DNA"/>
</dbReference>
<evidence type="ECO:0000256" key="5">
    <source>
        <dbReference type="ARBA" id="ARBA00023077"/>
    </source>
</evidence>
<dbReference type="RefSeq" id="WP_249600011.1">
    <property type="nucleotide sequence ID" value="NZ_JAKHSK010000002.1"/>
</dbReference>
<feature type="domain" description="TonB-dependent receptor-like beta-barrel" evidence="9">
    <location>
        <begin position="91"/>
        <end position="479"/>
    </location>
</feature>
<keyword evidence="3 8" id="KW-1134">Transmembrane beta strand</keyword>
<dbReference type="AlphaFoldDB" id="A0A9X2CNK7"/>
<evidence type="ECO:0000259" key="9">
    <source>
        <dbReference type="Pfam" id="PF00593"/>
    </source>
</evidence>
<dbReference type="Pfam" id="PF00593">
    <property type="entry name" value="TonB_dep_Rec_b-barrel"/>
    <property type="match status" value="1"/>
</dbReference>
<dbReference type="Proteomes" id="UP001139521">
    <property type="component" value="Unassembled WGS sequence"/>
</dbReference>
<evidence type="ECO:0000313" key="10">
    <source>
        <dbReference type="EMBL" id="MCL6217022.1"/>
    </source>
</evidence>
<gene>
    <name evidence="10" type="ORF">L1967_01840</name>
</gene>
<protein>
    <submittedName>
        <fullName evidence="10">TonB-dependent receptor</fullName>
    </submittedName>
</protein>